<keyword evidence="2" id="KW-0472">Membrane</keyword>
<evidence type="ECO:0000313" key="3">
    <source>
        <dbReference type="EMBL" id="CAB4324340.1"/>
    </source>
</evidence>
<evidence type="ECO:0000256" key="1">
    <source>
        <dbReference type="SAM" id="MobiDB-lite"/>
    </source>
</evidence>
<dbReference type="EMBL" id="CAEMXZ010000134">
    <property type="protein sequence ID" value="CAB4324340.1"/>
    <property type="molecule type" value="Genomic_DNA"/>
</dbReference>
<feature type="region of interest" description="Disordered" evidence="1">
    <location>
        <begin position="1"/>
        <end position="29"/>
    </location>
</feature>
<protein>
    <submittedName>
        <fullName evidence="3">Unannotated protein</fullName>
    </submittedName>
</protein>
<sequence>MHFCAADAGTQHGLGLDRPTTHRQASEHGSQFVDIGTGIDERTEGHIAGDAREAVEPGDPRCRPIGRGDGDALPGHRPLDHAVIMRVGVRTTVVGVMRMIGVVRLPGGIAVNVIVWFRHRAARTRAR</sequence>
<name>A0A6J5YDW1_9ZZZZ</name>
<accession>A0A6J5YDW1</accession>
<keyword evidence="2" id="KW-0812">Transmembrane</keyword>
<dbReference type="AlphaFoldDB" id="A0A6J5YDW1"/>
<gene>
    <name evidence="3" type="ORF">UFOPK1392_02106</name>
</gene>
<proteinExistence type="predicted"/>
<evidence type="ECO:0000256" key="2">
    <source>
        <dbReference type="SAM" id="Phobius"/>
    </source>
</evidence>
<feature type="transmembrane region" description="Helical" evidence="2">
    <location>
        <begin position="95"/>
        <end position="117"/>
    </location>
</feature>
<keyword evidence="2" id="KW-1133">Transmembrane helix</keyword>
<organism evidence="3">
    <name type="scientific">freshwater metagenome</name>
    <dbReference type="NCBI Taxonomy" id="449393"/>
    <lineage>
        <taxon>unclassified sequences</taxon>
        <taxon>metagenomes</taxon>
        <taxon>ecological metagenomes</taxon>
    </lineage>
</organism>
<reference evidence="3" key="1">
    <citation type="submission" date="2020-05" db="EMBL/GenBank/DDBJ databases">
        <authorList>
            <person name="Chiriac C."/>
            <person name="Salcher M."/>
            <person name="Ghai R."/>
            <person name="Kavagutti S V."/>
        </authorList>
    </citation>
    <scope>NUCLEOTIDE SEQUENCE</scope>
</reference>